<sequence>MWPEFPSLVADHNLASNTPEIRVAVIIPCFRVTAHILDVLAAIGPECERIYVVDDACPDASGAWVESHCSDPRVVVLRNPHNLGVGGAVMHGYQAALADGMTIMVKVDGDGQMDPALIADFIAPIVAGEADYTKGNRFFDLEQIRQMPKIRLFGNAVLSFMTKLSSGYWDLFDPTNGYTAIHREAARHLPLDKISSRYFFETDMLFRLNTLRATVVDVPMDAKYGDEVSHLKISKIVGEFLAKHLRNFCKRIFYNYYLRDMSLASLELPLGAVLVLFGGLFGTYQWWHSSQVGGGTPVGTVMLAALPVLMGTQLVLAFLAHDIASVPRRPLQRRRRTSR</sequence>
<dbReference type="Gene3D" id="3.90.550.10">
    <property type="entry name" value="Spore Coat Polysaccharide Biosynthesis Protein SpsA, Chain A"/>
    <property type="match status" value="1"/>
</dbReference>
<feature type="transmembrane region" description="Helical" evidence="1">
    <location>
        <begin position="299"/>
        <end position="326"/>
    </location>
</feature>
<dbReference type="InterPro" id="IPR029044">
    <property type="entry name" value="Nucleotide-diphossugar_trans"/>
</dbReference>
<evidence type="ECO:0000313" key="4">
    <source>
        <dbReference type="Proteomes" id="UP000185841"/>
    </source>
</evidence>
<keyword evidence="3" id="KW-0808">Transferase</keyword>
<keyword evidence="1" id="KW-0472">Membrane</keyword>
<evidence type="ECO:0000259" key="2">
    <source>
        <dbReference type="Pfam" id="PF00535"/>
    </source>
</evidence>
<dbReference type="Pfam" id="PF00535">
    <property type="entry name" value="Glycos_transf_2"/>
    <property type="match status" value="1"/>
</dbReference>
<evidence type="ECO:0000256" key="1">
    <source>
        <dbReference type="SAM" id="Phobius"/>
    </source>
</evidence>
<dbReference type="SUPFAM" id="SSF53448">
    <property type="entry name" value="Nucleotide-diphospho-sugar transferases"/>
    <property type="match status" value="1"/>
</dbReference>
<organism evidence="3 4">
    <name type="scientific">Aquipseudomonas alcaligenes</name>
    <name type="common">Pseudomonas alcaligenes</name>
    <dbReference type="NCBI Taxonomy" id="43263"/>
    <lineage>
        <taxon>Bacteria</taxon>
        <taxon>Pseudomonadati</taxon>
        <taxon>Pseudomonadota</taxon>
        <taxon>Gammaproteobacteria</taxon>
        <taxon>Pseudomonadales</taxon>
        <taxon>Pseudomonadaceae</taxon>
        <taxon>Aquipseudomonas</taxon>
    </lineage>
</organism>
<dbReference type="PANTHER" id="PTHR48090">
    <property type="entry name" value="UNDECAPRENYL-PHOSPHATE 4-DEOXY-4-FORMAMIDO-L-ARABINOSE TRANSFERASE-RELATED"/>
    <property type="match status" value="1"/>
</dbReference>
<evidence type="ECO:0000313" key="3">
    <source>
        <dbReference type="EMBL" id="SIP87314.1"/>
    </source>
</evidence>
<keyword evidence="1" id="KW-0812">Transmembrane</keyword>
<name>A0A1N6N5F4_AQUAC</name>
<keyword evidence="1" id="KW-1133">Transmembrane helix</keyword>
<dbReference type="AlphaFoldDB" id="A0A1N6N5F4"/>
<accession>A0A1N6N5F4</accession>
<dbReference type="InterPro" id="IPR050256">
    <property type="entry name" value="Glycosyltransferase_2"/>
</dbReference>
<dbReference type="Proteomes" id="UP000185841">
    <property type="component" value="Unassembled WGS sequence"/>
</dbReference>
<dbReference type="GO" id="GO:0016740">
    <property type="term" value="F:transferase activity"/>
    <property type="evidence" value="ECO:0007669"/>
    <property type="project" value="UniProtKB-KW"/>
</dbReference>
<gene>
    <name evidence="3" type="ORF">SAMN05878282_10141</name>
</gene>
<dbReference type="InterPro" id="IPR001173">
    <property type="entry name" value="Glyco_trans_2-like"/>
</dbReference>
<protein>
    <submittedName>
        <fullName evidence="3">Glycosyltransferase, GT2 family</fullName>
    </submittedName>
</protein>
<feature type="transmembrane region" description="Helical" evidence="1">
    <location>
        <begin position="268"/>
        <end position="287"/>
    </location>
</feature>
<dbReference type="PANTHER" id="PTHR48090:SF7">
    <property type="entry name" value="RFBJ PROTEIN"/>
    <property type="match status" value="1"/>
</dbReference>
<dbReference type="EMBL" id="FTMP01000001">
    <property type="protein sequence ID" value="SIP87314.1"/>
    <property type="molecule type" value="Genomic_DNA"/>
</dbReference>
<proteinExistence type="predicted"/>
<reference evidence="3 4" key="1">
    <citation type="submission" date="2017-01" db="EMBL/GenBank/DDBJ databases">
        <authorList>
            <person name="Mah S.A."/>
            <person name="Swanson W.J."/>
            <person name="Moy G.W."/>
            <person name="Vacquier V.D."/>
        </authorList>
    </citation>
    <scope>NUCLEOTIDE SEQUENCE [LARGE SCALE GENOMIC DNA]</scope>
    <source>
        <strain evidence="3 4">RU36E</strain>
    </source>
</reference>
<feature type="domain" description="Glycosyltransferase 2-like" evidence="2">
    <location>
        <begin position="25"/>
        <end position="188"/>
    </location>
</feature>
<dbReference type="CDD" id="cd04179">
    <property type="entry name" value="DPM_DPG-synthase_like"/>
    <property type="match status" value="1"/>
</dbReference>